<feature type="compositionally biased region" description="Basic and acidic residues" evidence="1">
    <location>
        <begin position="54"/>
        <end position="70"/>
    </location>
</feature>
<dbReference type="EMBL" id="QVEP01000026">
    <property type="protein sequence ID" value="RGB79001.1"/>
    <property type="molecule type" value="Genomic_DNA"/>
</dbReference>
<gene>
    <name evidence="2" type="ORF">DW070_10780</name>
</gene>
<dbReference type="Gene3D" id="1.10.287.950">
    <property type="entry name" value="Methyl-accepting chemotaxis protein"/>
    <property type="match status" value="1"/>
</dbReference>
<proteinExistence type="predicted"/>
<accession>A0A3E2TM67</accession>
<organism evidence="2 3">
    <name type="scientific">Coprococcus catus</name>
    <dbReference type="NCBI Taxonomy" id="116085"/>
    <lineage>
        <taxon>Bacteria</taxon>
        <taxon>Bacillati</taxon>
        <taxon>Bacillota</taxon>
        <taxon>Clostridia</taxon>
        <taxon>Lachnospirales</taxon>
        <taxon>Lachnospiraceae</taxon>
        <taxon>Coprococcus</taxon>
    </lineage>
</organism>
<dbReference type="InterPro" id="IPR023908">
    <property type="entry name" value="xxxLxxG_rpt"/>
</dbReference>
<evidence type="ECO:0000313" key="2">
    <source>
        <dbReference type="EMBL" id="RGB79001.1"/>
    </source>
</evidence>
<dbReference type="PROSITE" id="PS51257">
    <property type="entry name" value="PROKAR_LIPOPROTEIN"/>
    <property type="match status" value="1"/>
</dbReference>
<comment type="caution">
    <text evidence="2">The sequence shown here is derived from an EMBL/GenBank/DDBJ whole genome shotgun (WGS) entry which is preliminary data.</text>
</comment>
<name>A0A3E2TM67_9FIRM</name>
<dbReference type="Proteomes" id="UP000260773">
    <property type="component" value="Unassembled WGS sequence"/>
</dbReference>
<sequence>MKIKKRLKDKAGMLVLTAVLVVAALIASVVSGCTEQVKAAENEVSAETSADTDNSSHKETKTTDADKNGSKNDQVSDSDKSADKGRDKTDKTETVYAKADSSGKIYDVSVEAVLKNEGEGEITDYSTLSDIRNTEGDEDFTEKGSNVVVWENHGEDIHYKGTSTDALPVDVKITYYLNDKQVTADELKGQSGKVRIRFDYTNKYSQKVEVNGKTVEVSTPFVVCSAMFLSSDNFSNIEVTNGKTVEMDDQNIVIGYAMPGLSDSLQLKDYEATEDVDIPEYVELTADVTDFSLDFTATIISNGMFGDMDTDDLKDVDDLIDAMDDLSEASGKLVDGTAELADGADELGDYFGQYLTGVSALDEGSAGLMQGLKAVNDQKGTLLEGAKGLQQGLETLNQSLATVNLDGQSVDMQPMSAAAAALGQDAAKLKEALTAMQSTLNDVKTFANDAKSYKESVQKKTSEAKGALDAVDLSEAEKKAESEAKEQASKAVKEALAGTDLTDDQKAEIQSKVKDSISISDTTDTASGKIVEAKDALKDMPDLEIPEFSLGTDTITVLVEDMQKQLQVLGQYSEALSNLGTQMSGLSGTLEQLKTGVSSLADGSGQLTAGVQALNDGIEQLYQGSVALNNGTVQLITAGNAISKGFDGLSEGTDALSDGMKEFDKEGIQELKKLAGDDLENIIIRVRALKKADEQYNNFSGLEKGKTGSVRFIVETDEIKK</sequence>
<dbReference type="RefSeq" id="WP_015513263.1">
    <property type="nucleotide sequence ID" value="NZ_JAQDKA010000008.1"/>
</dbReference>
<evidence type="ECO:0008006" key="4">
    <source>
        <dbReference type="Google" id="ProtNLM"/>
    </source>
</evidence>
<evidence type="ECO:0000313" key="3">
    <source>
        <dbReference type="Proteomes" id="UP000260773"/>
    </source>
</evidence>
<feature type="region of interest" description="Disordered" evidence="1">
    <location>
        <begin position="42"/>
        <end position="96"/>
    </location>
</feature>
<evidence type="ECO:0000256" key="1">
    <source>
        <dbReference type="SAM" id="MobiDB-lite"/>
    </source>
</evidence>
<protein>
    <recommendedName>
        <fullName evidence="4">X-X-X-Leu-X-X-Gly heptad repeats</fullName>
    </recommendedName>
</protein>
<feature type="compositionally biased region" description="Basic and acidic residues" evidence="1">
    <location>
        <begin position="77"/>
        <end position="93"/>
    </location>
</feature>
<dbReference type="NCBIfam" id="TIGR03057">
    <property type="entry name" value="xxxLxxG_by_4"/>
    <property type="match status" value="1"/>
</dbReference>
<dbReference type="AlphaFoldDB" id="A0A3E2TM67"/>
<reference evidence="2 3" key="1">
    <citation type="submission" date="2018-08" db="EMBL/GenBank/DDBJ databases">
        <title>A genome reference for cultivated species of the human gut microbiota.</title>
        <authorList>
            <person name="Zou Y."/>
            <person name="Xue W."/>
            <person name="Luo G."/>
        </authorList>
    </citation>
    <scope>NUCLEOTIDE SEQUENCE [LARGE SCALE GENOMIC DNA]</scope>
    <source>
        <strain evidence="2 3">AF45-17</strain>
    </source>
</reference>